<dbReference type="OrthoDB" id="421638at2759"/>
<dbReference type="Pfam" id="PF08560">
    <property type="entry name" value="DUF1757"/>
    <property type="match status" value="1"/>
</dbReference>
<dbReference type="AlphaFoldDB" id="A0A8S1H9K0"/>
<proteinExistence type="predicted"/>
<dbReference type="InterPro" id="IPR013869">
    <property type="entry name" value="DUF1757"/>
</dbReference>
<evidence type="ECO:0000313" key="1">
    <source>
        <dbReference type="EMBL" id="CAD6191985.1"/>
    </source>
</evidence>
<organism evidence="1 2">
    <name type="scientific">Caenorhabditis auriculariae</name>
    <dbReference type="NCBI Taxonomy" id="2777116"/>
    <lineage>
        <taxon>Eukaryota</taxon>
        <taxon>Metazoa</taxon>
        <taxon>Ecdysozoa</taxon>
        <taxon>Nematoda</taxon>
        <taxon>Chromadorea</taxon>
        <taxon>Rhabditida</taxon>
        <taxon>Rhabditina</taxon>
        <taxon>Rhabditomorpha</taxon>
        <taxon>Rhabditoidea</taxon>
        <taxon>Rhabditidae</taxon>
        <taxon>Peloderinae</taxon>
        <taxon>Caenorhabditis</taxon>
    </lineage>
</organism>
<accession>A0A8S1H9K0</accession>
<dbReference type="PANTHER" id="PTHR38636:SF1">
    <property type="entry name" value="CHLORIDE CHANNEL PROTEIN CLC-D"/>
    <property type="match status" value="1"/>
</dbReference>
<name>A0A8S1H9K0_9PELO</name>
<protein>
    <submittedName>
        <fullName evidence="1">Uncharacterized protein</fullName>
    </submittedName>
</protein>
<dbReference type="EMBL" id="CAJGYM010000024">
    <property type="protein sequence ID" value="CAD6191985.1"/>
    <property type="molecule type" value="Genomic_DNA"/>
</dbReference>
<dbReference type="PANTHER" id="PTHR38636">
    <property type="entry name" value="PROTEIN CBG20488"/>
    <property type="match status" value="1"/>
</dbReference>
<sequence length="165" mass="18415">MSMSSRELDLDFVSKLRERIRERKDKNRAYDFFPRPGAQFCIHVSLRSVQTAALIGSVLGPVSAYLFRHQKNEDSSLIDAFIRGGMHGAMVGAVLGPMVTLGTVRNMHTINKYKNYMKIRSDQSQLWQDHITIASAAVGWLGHGNLGLVVGLDLSLLFALLTRNL</sequence>
<reference evidence="1" key="1">
    <citation type="submission" date="2020-10" db="EMBL/GenBank/DDBJ databases">
        <authorList>
            <person name="Kikuchi T."/>
        </authorList>
    </citation>
    <scope>NUCLEOTIDE SEQUENCE</scope>
    <source>
        <strain evidence="1">NKZ352</strain>
    </source>
</reference>
<gene>
    <name evidence="1" type="ORF">CAUJ_LOCUS7904</name>
</gene>
<keyword evidence="2" id="KW-1185">Reference proteome</keyword>
<evidence type="ECO:0000313" key="2">
    <source>
        <dbReference type="Proteomes" id="UP000835052"/>
    </source>
</evidence>
<dbReference type="Proteomes" id="UP000835052">
    <property type="component" value="Unassembled WGS sequence"/>
</dbReference>
<comment type="caution">
    <text evidence="1">The sequence shown here is derived from an EMBL/GenBank/DDBJ whole genome shotgun (WGS) entry which is preliminary data.</text>
</comment>